<evidence type="ECO:0000256" key="2">
    <source>
        <dbReference type="SAM" id="MobiDB-lite"/>
    </source>
</evidence>
<proteinExistence type="predicted"/>
<evidence type="ECO:0000256" key="1">
    <source>
        <dbReference type="SAM" id="Coils"/>
    </source>
</evidence>
<evidence type="ECO:0000313" key="4">
    <source>
        <dbReference type="Proteomes" id="UP000534286"/>
    </source>
</evidence>
<evidence type="ECO:0000313" key="3">
    <source>
        <dbReference type="EMBL" id="MBB4941152.1"/>
    </source>
</evidence>
<dbReference type="RefSeq" id="WP_184757295.1">
    <property type="nucleotide sequence ID" value="NZ_BAABEK010000051.1"/>
</dbReference>
<feature type="coiled-coil region" evidence="1">
    <location>
        <begin position="5"/>
        <end position="46"/>
    </location>
</feature>
<keyword evidence="1" id="KW-0175">Coiled coil</keyword>
<keyword evidence="4" id="KW-1185">Reference proteome</keyword>
<gene>
    <name evidence="3" type="ORF">FHR32_005529</name>
</gene>
<feature type="compositionally biased region" description="Basic and acidic residues" evidence="2">
    <location>
        <begin position="185"/>
        <end position="197"/>
    </location>
</feature>
<accession>A0A7W7S087</accession>
<protein>
    <submittedName>
        <fullName evidence="3">Uncharacterized protein</fullName>
    </submittedName>
</protein>
<organism evidence="3 4">
    <name type="scientific">Streptosporangium album</name>
    <dbReference type="NCBI Taxonomy" id="47479"/>
    <lineage>
        <taxon>Bacteria</taxon>
        <taxon>Bacillati</taxon>
        <taxon>Actinomycetota</taxon>
        <taxon>Actinomycetes</taxon>
        <taxon>Streptosporangiales</taxon>
        <taxon>Streptosporangiaceae</taxon>
        <taxon>Streptosporangium</taxon>
    </lineage>
</organism>
<dbReference type="EMBL" id="JACHJU010000002">
    <property type="protein sequence ID" value="MBB4941152.1"/>
    <property type="molecule type" value="Genomic_DNA"/>
</dbReference>
<dbReference type="AlphaFoldDB" id="A0A7W7S087"/>
<sequence length="197" mass="21315">MGSFLEELARREAAARRAVEQTREEIAGLEHRLEAEEEQLSRVVIAREVAEEILGETARLVGAELEPARVRPDGSPIGVTTVREWEPGMEVSMLPRAYRDVMEVITDAGHGVRAKQIALALGLGDSAAKVEGLRGKLRRLVARGWLTQDSPGIFALVERREPVGGAGSSSLDSGVRSPTNPPEGEPAHGRLRHGCEC</sequence>
<feature type="region of interest" description="Disordered" evidence="2">
    <location>
        <begin position="164"/>
        <end position="197"/>
    </location>
</feature>
<comment type="caution">
    <text evidence="3">The sequence shown here is derived from an EMBL/GenBank/DDBJ whole genome shotgun (WGS) entry which is preliminary data.</text>
</comment>
<dbReference type="Proteomes" id="UP000534286">
    <property type="component" value="Unassembled WGS sequence"/>
</dbReference>
<reference evidence="3 4" key="1">
    <citation type="submission" date="2020-08" db="EMBL/GenBank/DDBJ databases">
        <title>Sequencing the genomes of 1000 actinobacteria strains.</title>
        <authorList>
            <person name="Klenk H.-P."/>
        </authorList>
    </citation>
    <scope>NUCLEOTIDE SEQUENCE [LARGE SCALE GENOMIC DNA]</scope>
    <source>
        <strain evidence="3 4">DSM 43023</strain>
    </source>
</reference>
<name>A0A7W7S087_9ACTN</name>
<feature type="compositionally biased region" description="Polar residues" evidence="2">
    <location>
        <begin position="168"/>
        <end position="178"/>
    </location>
</feature>